<evidence type="ECO:0000313" key="3">
    <source>
        <dbReference type="Proteomes" id="UP001164963"/>
    </source>
</evidence>
<accession>A0ABY6PR24</accession>
<organism evidence="2 3">
    <name type="scientific">Streptomyces drozdowiczii</name>
    <dbReference type="NCBI Taxonomy" id="202862"/>
    <lineage>
        <taxon>Bacteria</taxon>
        <taxon>Bacillati</taxon>
        <taxon>Actinomycetota</taxon>
        <taxon>Actinomycetes</taxon>
        <taxon>Kitasatosporales</taxon>
        <taxon>Streptomycetaceae</taxon>
        <taxon>Streptomyces</taxon>
    </lineage>
</organism>
<dbReference type="RefSeq" id="WP_073963736.1">
    <property type="nucleotide sequence ID" value="NZ_CP098740.1"/>
</dbReference>
<feature type="region of interest" description="Disordered" evidence="1">
    <location>
        <begin position="183"/>
        <end position="202"/>
    </location>
</feature>
<dbReference type="PANTHER" id="PTHR34374">
    <property type="entry name" value="LARGE RIBOSOMAL RNA SUBUNIT ACCUMULATION PROTEIN YCED HOMOLOG 1, CHLOROPLASTIC"/>
    <property type="match status" value="1"/>
</dbReference>
<sequence length="202" mass="21749">MFDTHELGRRPGAMKRLTRTADAPADLGVGGVIGVPEGAPVELDLRLESVMEGVLVTGTARATVEGECVRCLEPLSREVEADFQEMFSYPDADDRNHGKPADPADDAEDDEDRLFLEDGLFDLEPVLRDAVVLALPMQPVCKESCAGLCSECGVRLDENPGHHHDAVDARWAALQGLAETIQDGEKDNMGGAAPGVDKKQEK</sequence>
<evidence type="ECO:0000313" key="2">
    <source>
        <dbReference type="EMBL" id="UZK54196.1"/>
    </source>
</evidence>
<proteinExistence type="predicted"/>
<dbReference type="InterPro" id="IPR003772">
    <property type="entry name" value="YceD"/>
</dbReference>
<keyword evidence="3" id="KW-1185">Reference proteome</keyword>
<dbReference type="PANTHER" id="PTHR34374:SF1">
    <property type="entry name" value="LARGE RIBOSOMAL RNA SUBUNIT ACCUMULATION PROTEIN YCED HOMOLOG 1, CHLOROPLASTIC"/>
    <property type="match status" value="1"/>
</dbReference>
<evidence type="ECO:0000256" key="1">
    <source>
        <dbReference type="SAM" id="MobiDB-lite"/>
    </source>
</evidence>
<protein>
    <submittedName>
        <fullName evidence="2">DUF177 domain-containing protein</fullName>
    </submittedName>
</protein>
<gene>
    <name evidence="2" type="ORF">NEH16_08600</name>
</gene>
<dbReference type="Pfam" id="PF02620">
    <property type="entry name" value="YceD"/>
    <property type="match status" value="1"/>
</dbReference>
<dbReference type="EMBL" id="CP098740">
    <property type="protein sequence ID" value="UZK54196.1"/>
    <property type="molecule type" value="Genomic_DNA"/>
</dbReference>
<feature type="compositionally biased region" description="Basic and acidic residues" evidence="1">
    <location>
        <begin position="92"/>
        <end position="102"/>
    </location>
</feature>
<feature type="region of interest" description="Disordered" evidence="1">
    <location>
        <begin position="89"/>
        <end position="108"/>
    </location>
</feature>
<name>A0ABY6PR24_9ACTN</name>
<dbReference type="Proteomes" id="UP001164963">
    <property type="component" value="Chromosome"/>
</dbReference>
<reference evidence="2" key="1">
    <citation type="journal article" date="2022" name="Front. Microbiol.">
        <title>Mirubactin C rescues the lethal effect of cell wall biosynthesis mutations in Bacillus subtilis.</title>
        <authorList>
            <person name="Kepplinger B."/>
            <person name="Wen X."/>
            <person name="Tyler A.R."/>
            <person name="Kim B.Y."/>
            <person name="Brown J."/>
            <person name="Banks P."/>
            <person name="Dashti Y."/>
            <person name="Mackenzie E.S."/>
            <person name="Wills C."/>
            <person name="Kawai Y."/>
            <person name="Waldron K.J."/>
            <person name="Allenby N.E.E."/>
            <person name="Wu L.J."/>
            <person name="Hall M.J."/>
            <person name="Errington J."/>
        </authorList>
    </citation>
    <scope>NUCLEOTIDE SEQUENCE</scope>
    <source>
        <strain evidence="2">MDA8-470</strain>
    </source>
</reference>